<dbReference type="InterPro" id="IPR013656">
    <property type="entry name" value="PAS_4"/>
</dbReference>
<keyword evidence="11" id="KW-1185">Reference proteome</keyword>
<dbReference type="SUPFAM" id="SSF55785">
    <property type="entry name" value="PYP-like sensor domain (PAS domain)"/>
    <property type="match status" value="2"/>
</dbReference>
<dbReference type="SMART" id="SM00091">
    <property type="entry name" value="PAS"/>
    <property type="match status" value="2"/>
</dbReference>
<comment type="caution">
    <text evidence="10">The sequence shown here is derived from an EMBL/GenBank/DDBJ whole genome shotgun (WGS) entry which is preliminary data.</text>
</comment>
<feature type="domain" description="PAS" evidence="9">
    <location>
        <begin position="32"/>
        <end position="104"/>
    </location>
</feature>
<keyword evidence="7 10" id="KW-0418">Kinase</keyword>
<evidence type="ECO:0000256" key="3">
    <source>
        <dbReference type="ARBA" id="ARBA00021740"/>
    </source>
</evidence>
<dbReference type="PANTHER" id="PTHR41523:SF7">
    <property type="entry name" value="HISTIDINE KINASE"/>
    <property type="match status" value="1"/>
</dbReference>
<dbReference type="BioCyc" id="AURANTIMONAS:SI859A1_02370-MONOMER"/>
<dbReference type="AlphaFoldDB" id="Q1YM27"/>
<dbReference type="GO" id="GO:0005524">
    <property type="term" value="F:ATP binding"/>
    <property type="evidence" value="ECO:0007669"/>
    <property type="project" value="UniProtKB-KW"/>
</dbReference>
<dbReference type="InterPro" id="IPR000014">
    <property type="entry name" value="PAS"/>
</dbReference>
<protein>
    <recommendedName>
        <fullName evidence="3">Blue-light-activated histidine kinase</fullName>
        <ecNumber evidence="2">2.7.13.3</ecNumber>
    </recommendedName>
</protein>
<evidence type="ECO:0000259" key="9">
    <source>
        <dbReference type="PROSITE" id="PS50112"/>
    </source>
</evidence>
<comment type="catalytic activity">
    <reaction evidence="1">
        <text>ATP + protein L-histidine = ADP + protein N-phospho-L-histidine.</text>
        <dbReference type="EC" id="2.7.13.3"/>
    </reaction>
</comment>
<evidence type="ECO:0000256" key="4">
    <source>
        <dbReference type="ARBA" id="ARBA00022553"/>
    </source>
</evidence>
<evidence type="ECO:0000256" key="8">
    <source>
        <dbReference type="ARBA" id="ARBA00022840"/>
    </source>
</evidence>
<dbReference type="NCBIfam" id="TIGR00229">
    <property type="entry name" value="sensory_box"/>
    <property type="match status" value="1"/>
</dbReference>
<dbReference type="InterPro" id="IPR035965">
    <property type="entry name" value="PAS-like_dom_sf"/>
</dbReference>
<reference evidence="10 11" key="1">
    <citation type="journal article" date="2008" name="Appl. Environ. Microbiol.">
        <title>Genomic insights into Mn(II) oxidation by the marine alphaproteobacterium Aurantimonas sp. strain SI85-9A1.</title>
        <authorList>
            <person name="Dick G.J."/>
            <person name="Podell S."/>
            <person name="Johnson H.A."/>
            <person name="Rivera-Espinoza Y."/>
            <person name="Bernier-Latmani R."/>
            <person name="McCarthy J.K."/>
            <person name="Torpey J.W."/>
            <person name="Clement B.G."/>
            <person name="Gaasterland T."/>
            <person name="Tebo B.M."/>
        </authorList>
    </citation>
    <scope>NUCLEOTIDE SEQUENCE [LARGE SCALE GENOMIC DNA]</scope>
    <source>
        <strain evidence="10 11">SI85-9A1</strain>
    </source>
</reference>
<dbReference type="Proteomes" id="UP000000321">
    <property type="component" value="Unassembled WGS sequence"/>
</dbReference>
<dbReference type="SMART" id="SM00911">
    <property type="entry name" value="HWE_HK"/>
    <property type="match status" value="1"/>
</dbReference>
<dbReference type="PROSITE" id="PS50112">
    <property type="entry name" value="PAS"/>
    <property type="match status" value="1"/>
</dbReference>
<dbReference type="Pfam" id="PF08448">
    <property type="entry name" value="PAS_4"/>
    <property type="match status" value="2"/>
</dbReference>
<keyword evidence="5" id="KW-0808">Transferase</keyword>
<dbReference type="GO" id="GO:0004673">
    <property type="term" value="F:protein histidine kinase activity"/>
    <property type="evidence" value="ECO:0007669"/>
    <property type="project" value="UniProtKB-EC"/>
</dbReference>
<keyword evidence="4" id="KW-0597">Phosphoprotein</keyword>
<accession>Q1YM27</accession>
<keyword evidence="8" id="KW-0067">ATP-binding</keyword>
<dbReference type="InterPro" id="IPR036890">
    <property type="entry name" value="HATPase_C_sf"/>
</dbReference>
<evidence type="ECO:0000256" key="7">
    <source>
        <dbReference type="ARBA" id="ARBA00022777"/>
    </source>
</evidence>
<dbReference type="Pfam" id="PF07536">
    <property type="entry name" value="HWE_HK"/>
    <property type="match status" value="1"/>
</dbReference>
<dbReference type="PANTHER" id="PTHR41523">
    <property type="entry name" value="TWO-COMPONENT SYSTEM SENSOR PROTEIN"/>
    <property type="match status" value="1"/>
</dbReference>
<dbReference type="EC" id="2.7.13.3" evidence="2"/>
<dbReference type="EMBL" id="AAPJ01000001">
    <property type="protein sequence ID" value="EAS51554.1"/>
    <property type="molecule type" value="Genomic_DNA"/>
</dbReference>
<dbReference type="Gene3D" id="3.30.565.10">
    <property type="entry name" value="Histidine kinase-like ATPase, C-terminal domain"/>
    <property type="match status" value="1"/>
</dbReference>
<organism evidence="10 11">
    <name type="scientific">Aurantimonas manganoxydans (strain ATCC BAA-1229 / DSM 21871 / SI85-9A1)</name>
    <dbReference type="NCBI Taxonomy" id="287752"/>
    <lineage>
        <taxon>Bacteria</taxon>
        <taxon>Pseudomonadati</taxon>
        <taxon>Pseudomonadota</taxon>
        <taxon>Alphaproteobacteria</taxon>
        <taxon>Hyphomicrobiales</taxon>
        <taxon>Aurantimonadaceae</taxon>
        <taxon>Aurantimonas</taxon>
    </lineage>
</organism>
<keyword evidence="6" id="KW-0547">Nucleotide-binding</keyword>
<gene>
    <name evidence="10" type="ORF">SI859A1_02370</name>
</gene>
<evidence type="ECO:0000256" key="5">
    <source>
        <dbReference type="ARBA" id="ARBA00022679"/>
    </source>
</evidence>
<dbReference type="HOGENOM" id="CLU_000445_114_57_5"/>
<evidence type="ECO:0000313" key="10">
    <source>
        <dbReference type="EMBL" id="EAS51554.1"/>
    </source>
</evidence>
<dbReference type="CDD" id="cd00130">
    <property type="entry name" value="PAS"/>
    <property type="match status" value="1"/>
</dbReference>
<evidence type="ECO:0000256" key="6">
    <source>
        <dbReference type="ARBA" id="ARBA00022741"/>
    </source>
</evidence>
<evidence type="ECO:0000313" key="11">
    <source>
        <dbReference type="Proteomes" id="UP000000321"/>
    </source>
</evidence>
<name>Q1YM27_AURMS</name>
<evidence type="ECO:0000256" key="2">
    <source>
        <dbReference type="ARBA" id="ARBA00012438"/>
    </source>
</evidence>
<dbReference type="InterPro" id="IPR011102">
    <property type="entry name" value="Sig_transdc_His_kinase_HWE"/>
</dbReference>
<dbReference type="Gene3D" id="3.30.450.20">
    <property type="entry name" value="PAS domain"/>
    <property type="match status" value="2"/>
</dbReference>
<evidence type="ECO:0000256" key="1">
    <source>
        <dbReference type="ARBA" id="ARBA00000085"/>
    </source>
</evidence>
<proteinExistence type="predicted"/>
<sequence>MPPDIAPRSGRTGVRTRWDDGYGLQVPRAGMNDPLFAHIFDVLPSPYMVLDRDLRYVSVNRAYEQALLKPRDELVGRLLFDLFPNEGESGRRLRASFAEVLETGEPDTIAFIPYEIPRPQSQGGGVEERYWTATHTPILDDDGAVAFIVQNTVDVTEIVRLKQANTVPSSAVPGELALLRNAREVEEAYQETRSESEEFRRLFRQAPGMIAVLQGPDHVPVFANDSYARFVGHRDVIGLPIRQALPEVEGQGFFEMLDAVYAEGKSFTGEGVRLLIHGEGDEGLSETFIDFTYNPIRDAEGRVTGVFVQGADRTDAIRAADRQRLLIDELNHRVKNTLSTVQSMARQSFRKLPQAQEARAAFDARILALSHAHNVLAERRWEAAGLRVLLRQELSPFPGSRVTMSGPEVHLTARSAIALSMVFHELAANAAAYGALSSDEGELAVSWQVAGEGAGRHLSIAWTETAGTPVSANPLVEGFGMRMLHRVVEGELSGTLSLDLASGGLICRIELALSEVEEFASTAA</sequence>